<reference evidence="1 2" key="1">
    <citation type="submission" date="2020-04" db="EMBL/GenBank/DDBJ databases">
        <title>Molecular characterization of pseudomonads from Agaricus bisporus reveal novel blotch 2 pathogens in Western Europe.</title>
        <authorList>
            <person name="Taparia T."/>
            <person name="Krijger M."/>
            <person name="Haynes E."/>
            <person name="Elpinstone J.G."/>
            <person name="Noble R."/>
            <person name="Van Der Wolf J."/>
        </authorList>
    </citation>
    <scope>NUCLEOTIDE SEQUENCE [LARGE SCALE GENOMIC DNA]</scope>
    <source>
        <strain evidence="1 2">G9001</strain>
    </source>
</reference>
<dbReference type="NCBIfam" id="TIGR03347">
    <property type="entry name" value="VI_chp_1"/>
    <property type="match status" value="1"/>
</dbReference>
<accession>A0A7Y7WMS5</accession>
<dbReference type="AlphaFoldDB" id="A0A7Y7WMS5"/>
<organism evidence="1 2">
    <name type="scientific">Pseudomonas gingeri</name>
    <dbReference type="NCBI Taxonomy" id="117681"/>
    <lineage>
        <taxon>Bacteria</taxon>
        <taxon>Pseudomonadati</taxon>
        <taxon>Pseudomonadota</taxon>
        <taxon>Gammaproteobacteria</taxon>
        <taxon>Pseudomonadales</taxon>
        <taxon>Pseudomonadaceae</taxon>
        <taxon>Pseudomonas</taxon>
    </lineage>
</organism>
<dbReference type="PANTHER" id="PTHR35564:SF4">
    <property type="entry name" value="CYTOPLASMIC PROTEIN"/>
    <property type="match status" value="1"/>
</dbReference>
<proteinExistence type="predicted"/>
<evidence type="ECO:0000313" key="1">
    <source>
        <dbReference type="EMBL" id="NWB83950.1"/>
    </source>
</evidence>
<dbReference type="PANTHER" id="PTHR35564">
    <property type="match status" value="1"/>
</dbReference>
<dbReference type="Pfam" id="PF06996">
    <property type="entry name" value="T6SS_TssG"/>
    <property type="match status" value="1"/>
</dbReference>
<dbReference type="InterPro" id="IPR010732">
    <property type="entry name" value="T6SS_TssG-like"/>
</dbReference>
<dbReference type="EMBL" id="JACAQA010000003">
    <property type="protein sequence ID" value="NWB83950.1"/>
    <property type="molecule type" value="Genomic_DNA"/>
</dbReference>
<dbReference type="Proteomes" id="UP000522864">
    <property type="component" value="Unassembled WGS sequence"/>
</dbReference>
<name>A0A7Y7WMS5_9PSED</name>
<gene>
    <name evidence="1" type="primary">tssG</name>
    <name evidence="1" type="ORF">HX830_03565</name>
</gene>
<sequence>MESEQQPHPGSLGALLRQVPQRFELLQALLILEREQQTADSPGTGSDLEEELARLRAQQTVDSLGTGSDPEREVVRLRGPLLPEFAPSEISSLRQVPNAKMPGSRLTLHTQVFGLGGPDGPLPYAYQEWLQQRARNRDHGTVAFLDLFQHRLLSLMYRVQQRQRVALPYSQPALSPVYQQLRALCGLSSSSVEQLTVLPERALIARAGLLANRRRSLAGFQNLLKHYFDLPVQLHGYQGAWQQIASNDQSVLGRKGRNLVLGRNALCGTRVWDEHAGIHIRLGPQEPEMAERFMPGREAHQQLAALVAFYFGAQLRCTLSVHVTSSATLTIGREQPTALGQGTRLNRVARTGDFRIDLRLHEEGSA</sequence>
<comment type="caution">
    <text evidence="1">The sequence shown here is derived from an EMBL/GenBank/DDBJ whole genome shotgun (WGS) entry which is preliminary data.</text>
</comment>
<protein>
    <submittedName>
        <fullName evidence="1">Type VI secretion system baseplate subunit TssG</fullName>
    </submittedName>
</protein>
<evidence type="ECO:0000313" key="2">
    <source>
        <dbReference type="Proteomes" id="UP000522864"/>
    </source>
</evidence>
<dbReference type="RefSeq" id="WP_177098992.1">
    <property type="nucleotide sequence ID" value="NZ_JACAQA010000003.1"/>
</dbReference>